<dbReference type="InterPro" id="IPR036388">
    <property type="entry name" value="WH-like_DNA-bd_sf"/>
</dbReference>
<accession>A0ABV7V6T1</accession>
<dbReference type="Proteomes" id="UP001595683">
    <property type="component" value="Unassembled WGS sequence"/>
</dbReference>
<organism evidence="6 7">
    <name type="scientific">Novosphingobium pokkalii</name>
    <dbReference type="NCBI Taxonomy" id="1770194"/>
    <lineage>
        <taxon>Bacteria</taxon>
        <taxon>Pseudomonadati</taxon>
        <taxon>Pseudomonadota</taxon>
        <taxon>Alphaproteobacteria</taxon>
        <taxon>Sphingomonadales</taxon>
        <taxon>Sphingomonadaceae</taxon>
        <taxon>Novosphingobium</taxon>
    </lineage>
</organism>
<dbReference type="SMART" id="SM00346">
    <property type="entry name" value="HTH_ICLR"/>
    <property type="match status" value="1"/>
</dbReference>
<dbReference type="PROSITE" id="PS51077">
    <property type="entry name" value="HTH_ICLR"/>
    <property type="match status" value="1"/>
</dbReference>
<evidence type="ECO:0000313" key="6">
    <source>
        <dbReference type="EMBL" id="MFC3672546.1"/>
    </source>
</evidence>
<evidence type="ECO:0000313" key="7">
    <source>
        <dbReference type="Proteomes" id="UP001595683"/>
    </source>
</evidence>
<keyword evidence="3" id="KW-0804">Transcription</keyword>
<name>A0ABV7V6T1_9SPHN</name>
<evidence type="ECO:0000259" key="5">
    <source>
        <dbReference type="PROSITE" id="PS51078"/>
    </source>
</evidence>
<keyword evidence="7" id="KW-1185">Reference proteome</keyword>
<dbReference type="EMBL" id="JBHRYE010000022">
    <property type="protein sequence ID" value="MFC3672546.1"/>
    <property type="molecule type" value="Genomic_DNA"/>
</dbReference>
<dbReference type="InterPro" id="IPR029016">
    <property type="entry name" value="GAF-like_dom_sf"/>
</dbReference>
<dbReference type="Gene3D" id="3.30.450.40">
    <property type="match status" value="1"/>
</dbReference>
<gene>
    <name evidence="6" type="ORF">ACFOOT_14070</name>
</gene>
<dbReference type="Gene3D" id="1.10.10.10">
    <property type="entry name" value="Winged helix-like DNA-binding domain superfamily/Winged helix DNA-binding domain"/>
    <property type="match status" value="1"/>
</dbReference>
<keyword evidence="1" id="KW-0805">Transcription regulation</keyword>
<dbReference type="InterPro" id="IPR005471">
    <property type="entry name" value="Tscrpt_reg_IclR_N"/>
</dbReference>
<dbReference type="InterPro" id="IPR050707">
    <property type="entry name" value="HTH_MetabolicPath_Reg"/>
</dbReference>
<dbReference type="PANTHER" id="PTHR30136:SF7">
    <property type="entry name" value="HTH-TYPE TRANSCRIPTIONAL REGULATOR KDGR-RELATED"/>
    <property type="match status" value="1"/>
</dbReference>
<evidence type="ECO:0000259" key="4">
    <source>
        <dbReference type="PROSITE" id="PS51077"/>
    </source>
</evidence>
<evidence type="ECO:0000256" key="3">
    <source>
        <dbReference type="ARBA" id="ARBA00023163"/>
    </source>
</evidence>
<dbReference type="PROSITE" id="PS51078">
    <property type="entry name" value="ICLR_ED"/>
    <property type="match status" value="1"/>
</dbReference>
<dbReference type="SUPFAM" id="SSF55781">
    <property type="entry name" value="GAF domain-like"/>
    <property type="match status" value="1"/>
</dbReference>
<dbReference type="SUPFAM" id="SSF46785">
    <property type="entry name" value="Winged helix' DNA-binding domain"/>
    <property type="match status" value="1"/>
</dbReference>
<proteinExistence type="predicted"/>
<keyword evidence="2" id="KW-0238">DNA-binding</keyword>
<dbReference type="RefSeq" id="WP_191323493.1">
    <property type="nucleotide sequence ID" value="NZ_BMZP01000004.1"/>
</dbReference>
<comment type="caution">
    <text evidence="6">The sequence shown here is derived from an EMBL/GenBank/DDBJ whole genome shotgun (WGS) entry which is preliminary data.</text>
</comment>
<feature type="domain" description="HTH iclR-type" evidence="4">
    <location>
        <begin position="17"/>
        <end position="79"/>
    </location>
</feature>
<protein>
    <submittedName>
        <fullName evidence="6">IclR family transcriptional regulator</fullName>
    </submittedName>
</protein>
<evidence type="ECO:0000256" key="1">
    <source>
        <dbReference type="ARBA" id="ARBA00023015"/>
    </source>
</evidence>
<dbReference type="Pfam" id="PF01614">
    <property type="entry name" value="IclR_C"/>
    <property type="match status" value="1"/>
</dbReference>
<reference evidence="7" key="1">
    <citation type="journal article" date="2019" name="Int. J. Syst. Evol. Microbiol.">
        <title>The Global Catalogue of Microorganisms (GCM) 10K type strain sequencing project: providing services to taxonomists for standard genome sequencing and annotation.</title>
        <authorList>
            <consortium name="The Broad Institute Genomics Platform"/>
            <consortium name="The Broad Institute Genome Sequencing Center for Infectious Disease"/>
            <person name="Wu L."/>
            <person name="Ma J."/>
        </authorList>
    </citation>
    <scope>NUCLEOTIDE SEQUENCE [LARGE SCALE GENOMIC DNA]</scope>
    <source>
        <strain evidence="7">KCTC 42224</strain>
    </source>
</reference>
<dbReference type="Pfam" id="PF09339">
    <property type="entry name" value="HTH_IclR"/>
    <property type="match status" value="1"/>
</dbReference>
<feature type="domain" description="IclR-ED" evidence="5">
    <location>
        <begin position="80"/>
        <end position="262"/>
    </location>
</feature>
<evidence type="ECO:0000256" key="2">
    <source>
        <dbReference type="ARBA" id="ARBA00023125"/>
    </source>
</evidence>
<sequence length="285" mass="30484">MARQPETAGQRKGSYKAPALDKAFLIIELLANNPQGLLASEMATALGRSLGELFRIVVVLEEAGYLQKSRVTDRYTVTYKFLDVAYRATPARKLVVTAQPEMQALAAEIGQSCHLVVVQSAEGLIIAREENPGIRGFSLRVGASIDLARSCSGNLLLALMPREQCELALVRAAALRKEPIGHTALMARLEEIRTRGYNMRPSPVIRGVTDISFPVLGFGSELLAVLTVPFLEALDGSQLVSLEEAIVALRRTTETISAALGWRADATDDAGSGAPGSLPGATDLS</sequence>
<dbReference type="InterPro" id="IPR036390">
    <property type="entry name" value="WH_DNA-bd_sf"/>
</dbReference>
<dbReference type="InterPro" id="IPR014757">
    <property type="entry name" value="Tscrpt_reg_IclR_C"/>
</dbReference>
<dbReference type="PANTHER" id="PTHR30136">
    <property type="entry name" value="HELIX-TURN-HELIX TRANSCRIPTIONAL REGULATOR, ICLR FAMILY"/>
    <property type="match status" value="1"/>
</dbReference>